<protein>
    <submittedName>
        <fullName evidence="1">Uncharacterized protein</fullName>
    </submittedName>
</protein>
<dbReference type="AlphaFoldDB" id="A0A9D2AFK2"/>
<accession>A0A9D2AFK2</accession>
<dbReference type="Proteomes" id="UP000824204">
    <property type="component" value="Unassembled WGS sequence"/>
</dbReference>
<sequence>MNSVSCPFGEDYCRSKNNREECKNGAFFYRCADLDSTKFYKKALEKALQYDFDCVRSFGVRTKWDFYSDRKKKEDSGKACEGCREKNTEAFECRCQYLRANGKCLQQNAKGMWAEGSEYGILYYQLPVSDGYNGKVDLVLKTKGADELFMTEYKPDRKKTPEKLLRMICEIVTYCKTVKEGAIGFFGGKRGKWSGEKLNLQEENIHPAIMFREGSPQHQEWQNRAAEIDLLLEKHGISVFIVKGETIYRLHK</sequence>
<reference evidence="1" key="1">
    <citation type="journal article" date="2021" name="PeerJ">
        <title>Extensive microbial diversity within the chicken gut microbiome revealed by metagenomics and culture.</title>
        <authorList>
            <person name="Gilroy R."/>
            <person name="Ravi A."/>
            <person name="Getino M."/>
            <person name="Pursley I."/>
            <person name="Horton D.L."/>
            <person name="Alikhan N.F."/>
            <person name="Baker D."/>
            <person name="Gharbi K."/>
            <person name="Hall N."/>
            <person name="Watson M."/>
            <person name="Adriaenssens E.M."/>
            <person name="Foster-Nyarko E."/>
            <person name="Jarju S."/>
            <person name="Secka A."/>
            <person name="Antonio M."/>
            <person name="Oren A."/>
            <person name="Chaudhuri R.R."/>
            <person name="La Ragione R."/>
            <person name="Hildebrand F."/>
            <person name="Pallen M.J."/>
        </authorList>
    </citation>
    <scope>NUCLEOTIDE SEQUENCE</scope>
    <source>
        <strain evidence="1">811</strain>
    </source>
</reference>
<dbReference type="EMBL" id="DXFX01000055">
    <property type="protein sequence ID" value="HIX07691.1"/>
    <property type="molecule type" value="Genomic_DNA"/>
</dbReference>
<reference evidence="1" key="2">
    <citation type="submission" date="2021-04" db="EMBL/GenBank/DDBJ databases">
        <authorList>
            <person name="Gilroy R."/>
        </authorList>
    </citation>
    <scope>NUCLEOTIDE SEQUENCE</scope>
    <source>
        <strain evidence="1">811</strain>
    </source>
</reference>
<evidence type="ECO:0000313" key="1">
    <source>
        <dbReference type="EMBL" id="HIX07691.1"/>
    </source>
</evidence>
<organism evidence="1 2">
    <name type="scientific">Candidatus Borkfalkia faecipullorum</name>
    <dbReference type="NCBI Taxonomy" id="2838510"/>
    <lineage>
        <taxon>Bacteria</taxon>
        <taxon>Bacillati</taxon>
        <taxon>Bacillota</taxon>
        <taxon>Clostridia</taxon>
        <taxon>Christensenellales</taxon>
        <taxon>Christensenellaceae</taxon>
        <taxon>Candidatus Borkfalkia</taxon>
    </lineage>
</organism>
<name>A0A9D2AFK2_9FIRM</name>
<gene>
    <name evidence="1" type="ORF">H9741_04410</name>
</gene>
<evidence type="ECO:0000313" key="2">
    <source>
        <dbReference type="Proteomes" id="UP000824204"/>
    </source>
</evidence>
<proteinExistence type="predicted"/>
<comment type="caution">
    <text evidence="1">The sequence shown here is derived from an EMBL/GenBank/DDBJ whole genome shotgun (WGS) entry which is preliminary data.</text>
</comment>